<keyword evidence="2" id="KW-1185">Reference proteome</keyword>
<accession>A0A087UV05</accession>
<protein>
    <submittedName>
        <fullName evidence="1">Uncharacterized protein</fullName>
    </submittedName>
</protein>
<name>A0A087UV05_STEMI</name>
<gene>
    <name evidence="1" type="ORF">X975_10413</name>
</gene>
<dbReference type="AlphaFoldDB" id="A0A087UV05"/>
<sequence length="82" mass="9304">MNLLNISKLKFRASDNDLRTAFSPLRIKNVSQLSEQSISISDKVWNVNTMSSSQLSNLQRQTMCELEGDCCESEILNKLSHL</sequence>
<evidence type="ECO:0000313" key="2">
    <source>
        <dbReference type="Proteomes" id="UP000054359"/>
    </source>
</evidence>
<dbReference type="EMBL" id="KK121778">
    <property type="protein sequence ID" value="KFM81194.1"/>
    <property type="molecule type" value="Genomic_DNA"/>
</dbReference>
<dbReference type="Proteomes" id="UP000054359">
    <property type="component" value="Unassembled WGS sequence"/>
</dbReference>
<evidence type="ECO:0000313" key="1">
    <source>
        <dbReference type="EMBL" id="KFM81194.1"/>
    </source>
</evidence>
<feature type="non-terminal residue" evidence="1">
    <location>
        <position position="82"/>
    </location>
</feature>
<proteinExistence type="predicted"/>
<reference evidence="1 2" key="1">
    <citation type="submission" date="2013-11" db="EMBL/GenBank/DDBJ databases">
        <title>Genome sequencing of Stegodyphus mimosarum.</title>
        <authorList>
            <person name="Bechsgaard J."/>
        </authorList>
    </citation>
    <scope>NUCLEOTIDE SEQUENCE [LARGE SCALE GENOMIC DNA]</scope>
</reference>
<organism evidence="1 2">
    <name type="scientific">Stegodyphus mimosarum</name>
    <name type="common">African social velvet spider</name>
    <dbReference type="NCBI Taxonomy" id="407821"/>
    <lineage>
        <taxon>Eukaryota</taxon>
        <taxon>Metazoa</taxon>
        <taxon>Ecdysozoa</taxon>
        <taxon>Arthropoda</taxon>
        <taxon>Chelicerata</taxon>
        <taxon>Arachnida</taxon>
        <taxon>Araneae</taxon>
        <taxon>Araneomorphae</taxon>
        <taxon>Entelegynae</taxon>
        <taxon>Eresoidea</taxon>
        <taxon>Eresidae</taxon>
        <taxon>Stegodyphus</taxon>
    </lineage>
</organism>